<dbReference type="EMBL" id="FLUV01001456">
    <property type="protein sequence ID" value="SBW23037.1"/>
    <property type="molecule type" value="Genomic_DNA"/>
</dbReference>
<name>A0A1C3NZN1_9ACTN</name>
<accession>A0A1C3NZN1</accession>
<proteinExistence type="predicted"/>
<organism evidence="1 2">
    <name type="scientific">Candidatus Protofrankia californiensis</name>
    <dbReference type="NCBI Taxonomy" id="1839754"/>
    <lineage>
        <taxon>Bacteria</taxon>
        <taxon>Bacillati</taxon>
        <taxon>Actinomycetota</taxon>
        <taxon>Actinomycetes</taxon>
        <taxon>Frankiales</taxon>
        <taxon>Frankiaceae</taxon>
        <taxon>Protofrankia</taxon>
    </lineage>
</organism>
<protein>
    <submittedName>
        <fullName evidence="1">Uncharacterized protein</fullName>
    </submittedName>
</protein>
<reference evidence="2" key="1">
    <citation type="submission" date="2016-02" db="EMBL/GenBank/DDBJ databases">
        <authorList>
            <person name="Wibberg D."/>
        </authorList>
    </citation>
    <scope>NUCLEOTIDE SEQUENCE [LARGE SCALE GENOMIC DNA]</scope>
</reference>
<evidence type="ECO:0000313" key="1">
    <source>
        <dbReference type="EMBL" id="SBW23037.1"/>
    </source>
</evidence>
<sequence length="74" mass="8025">MTVSGAASPVQPAQGRQSQDLEVVLGKLDALTRPSRAADDVQTVVMLVLVQHDDRQAAQLVQLGNERITRRYGV</sequence>
<dbReference type="Proteomes" id="UP000199013">
    <property type="component" value="Unassembled WGS sequence"/>
</dbReference>
<evidence type="ECO:0000313" key="2">
    <source>
        <dbReference type="Proteomes" id="UP000199013"/>
    </source>
</evidence>
<dbReference type="AlphaFoldDB" id="A0A1C3NZN1"/>
<gene>
    <name evidence="1" type="ORF">FDG2_3470</name>
</gene>
<keyword evidence="2" id="KW-1185">Reference proteome</keyword>